<dbReference type="KEGG" id="scb:SCAB_4391"/>
<dbReference type="RefSeq" id="WP_012998379.1">
    <property type="nucleotide sequence ID" value="NC_013929.1"/>
</dbReference>
<dbReference type="Proteomes" id="UP000001444">
    <property type="component" value="Chromosome"/>
</dbReference>
<dbReference type="EMBL" id="FN554889">
    <property type="protein sequence ID" value="CBG67642.1"/>
    <property type="molecule type" value="Genomic_DNA"/>
</dbReference>
<keyword evidence="1" id="KW-0472">Membrane</keyword>
<keyword evidence="1" id="KW-0812">Transmembrane</keyword>
<keyword evidence="3" id="KW-1185">Reference proteome</keyword>
<evidence type="ECO:0000313" key="2">
    <source>
        <dbReference type="EMBL" id="CBG67642.1"/>
    </source>
</evidence>
<dbReference type="STRING" id="680198.SCAB_4391"/>
<evidence type="ECO:0000256" key="1">
    <source>
        <dbReference type="SAM" id="Phobius"/>
    </source>
</evidence>
<sequence length="196" mass="20894">MTRRTRTAVDRTVLGLGGLVLALAGSWLAATDRTLTDRLPSWWPPASAGSVLLDRDRLAHLRVEGWWTPTVTAAAIILTVLCAYGTLARFRSGRTRPITLPSPGGTVRPGALAEALSARVEALPGVARGRGRVLPRPGRRLEIGLRVWLEPGTAPETVLPALCAVAAEAERAAAPYTAHTRVRLSAAAPRRSAHVR</sequence>
<name>C9YSW7_STRSW</name>
<evidence type="ECO:0000313" key="3">
    <source>
        <dbReference type="Proteomes" id="UP000001444"/>
    </source>
</evidence>
<dbReference type="AlphaFoldDB" id="C9YSW7"/>
<dbReference type="GeneID" id="24313576"/>
<reference evidence="2 3" key="1">
    <citation type="journal article" date="2010" name="Mol. Plant Microbe Interact.">
        <title>Streptomyces scabies 87-22 contains a coronafacic acid-like biosynthetic cluster that contributes to plant-microbe interactions.</title>
        <authorList>
            <person name="Bignell D.R."/>
            <person name="Seipke R.F."/>
            <person name="Huguet-Tapia J.C."/>
            <person name="Chambers A.H."/>
            <person name="Parry R.J."/>
            <person name="Loria R."/>
        </authorList>
    </citation>
    <scope>NUCLEOTIDE SEQUENCE [LARGE SCALE GENOMIC DNA]</scope>
    <source>
        <strain evidence="2 3">87.22</strain>
    </source>
</reference>
<accession>C9YSW7</accession>
<protein>
    <submittedName>
        <fullName evidence="2">Putative membrane protein</fullName>
    </submittedName>
</protein>
<keyword evidence="1" id="KW-1133">Transmembrane helix</keyword>
<proteinExistence type="predicted"/>
<organism evidence="2 3">
    <name type="scientific">Streptomyces scabiei (strain 87.22)</name>
    <dbReference type="NCBI Taxonomy" id="680198"/>
    <lineage>
        <taxon>Bacteria</taxon>
        <taxon>Bacillati</taxon>
        <taxon>Actinomycetota</taxon>
        <taxon>Actinomycetes</taxon>
        <taxon>Kitasatosporales</taxon>
        <taxon>Streptomycetaceae</taxon>
        <taxon>Streptomyces</taxon>
    </lineage>
</organism>
<gene>
    <name evidence="2" type="ordered locus">SCAB_4391</name>
</gene>
<feature type="transmembrane region" description="Helical" evidence="1">
    <location>
        <begin position="66"/>
        <end position="87"/>
    </location>
</feature>
<dbReference type="HOGENOM" id="CLU_090638_1_0_11"/>
<dbReference type="eggNOG" id="ENOG503202T">
    <property type="taxonomic scope" value="Bacteria"/>
</dbReference>